<sequence length="148" mass="16886">MASNVNHIQNKTKTKNGIATETTYLSSVNDSDNQIEQQQISGMQEESKGAVDRLVGLFTEHTHAKPQRKRLINDFIFDSLQPEFKQKMEYIGRNIVSSISHTLSSESENKMNQLKEGLGTLHLEKESGKELYTQKINLLQTYKKSLEK</sequence>
<protein>
    <submittedName>
        <fullName evidence="1">Uncharacterized protein</fullName>
    </submittedName>
</protein>
<dbReference type="AlphaFoldDB" id="A0A5J4QNB3"/>
<reference evidence="1" key="1">
    <citation type="submission" date="2019-03" db="EMBL/GenBank/DDBJ databases">
        <title>Single cell metagenomics reveals metabolic interactions within the superorganism composed of flagellate Streblomastix strix and complex community of Bacteroidetes bacteria on its surface.</title>
        <authorList>
            <person name="Treitli S.C."/>
            <person name="Kolisko M."/>
            <person name="Husnik F."/>
            <person name="Keeling P."/>
            <person name="Hampl V."/>
        </authorList>
    </citation>
    <scope>NUCLEOTIDE SEQUENCE</scope>
    <source>
        <strain evidence="1">STM</strain>
    </source>
</reference>
<proteinExistence type="predicted"/>
<name>A0A5J4QNB3_9ZZZZ</name>
<accession>A0A5J4QNB3</accession>
<evidence type="ECO:0000313" key="1">
    <source>
        <dbReference type="EMBL" id="KAA6322609.1"/>
    </source>
</evidence>
<comment type="caution">
    <text evidence="1">The sequence shown here is derived from an EMBL/GenBank/DDBJ whole genome shotgun (WGS) entry which is preliminary data.</text>
</comment>
<organism evidence="1">
    <name type="scientific">termite gut metagenome</name>
    <dbReference type="NCBI Taxonomy" id="433724"/>
    <lineage>
        <taxon>unclassified sequences</taxon>
        <taxon>metagenomes</taxon>
        <taxon>organismal metagenomes</taxon>
    </lineage>
</organism>
<dbReference type="EMBL" id="SNRY01003004">
    <property type="protein sequence ID" value="KAA6322609.1"/>
    <property type="molecule type" value="Genomic_DNA"/>
</dbReference>
<gene>
    <name evidence="1" type="ORF">EZS27_027866</name>
</gene>